<feature type="transmembrane region" description="Helical" evidence="7">
    <location>
        <begin position="458"/>
        <end position="479"/>
    </location>
</feature>
<feature type="transmembrane region" description="Helical" evidence="7">
    <location>
        <begin position="6"/>
        <end position="26"/>
    </location>
</feature>
<reference evidence="8 9" key="1">
    <citation type="submission" date="2020-01" db="EMBL/GenBank/DDBJ databases">
        <authorList>
            <person name="Chen J."/>
            <person name="Zhu S."/>
            <person name="Yang J."/>
        </authorList>
    </citation>
    <scope>NUCLEOTIDE SEQUENCE [LARGE SCALE GENOMIC DNA]</scope>
    <source>
        <strain evidence="8 9">345S023</strain>
    </source>
</reference>
<evidence type="ECO:0000256" key="1">
    <source>
        <dbReference type="ARBA" id="ARBA00004141"/>
    </source>
</evidence>
<feature type="transmembrane region" description="Helical" evidence="7">
    <location>
        <begin position="408"/>
        <end position="426"/>
    </location>
</feature>
<comment type="similarity">
    <text evidence="2 6">Belongs to the sodium:solute symporter (SSF) (TC 2.A.21) family.</text>
</comment>
<evidence type="ECO:0000256" key="2">
    <source>
        <dbReference type="ARBA" id="ARBA00006434"/>
    </source>
</evidence>
<organism evidence="8 9">
    <name type="scientific">Alteromonas profundi</name>
    <dbReference type="NCBI Taxonomy" id="2696062"/>
    <lineage>
        <taxon>Bacteria</taxon>
        <taxon>Pseudomonadati</taxon>
        <taxon>Pseudomonadota</taxon>
        <taxon>Gammaproteobacteria</taxon>
        <taxon>Alteromonadales</taxon>
        <taxon>Alteromonadaceae</taxon>
        <taxon>Alteromonas/Salinimonas group</taxon>
        <taxon>Alteromonas</taxon>
    </lineage>
</organism>
<accession>A0A7X5LJ99</accession>
<feature type="transmembrane region" description="Helical" evidence="7">
    <location>
        <begin position="327"/>
        <end position="355"/>
    </location>
</feature>
<evidence type="ECO:0000256" key="7">
    <source>
        <dbReference type="SAM" id="Phobius"/>
    </source>
</evidence>
<evidence type="ECO:0000256" key="3">
    <source>
        <dbReference type="ARBA" id="ARBA00022692"/>
    </source>
</evidence>
<feature type="transmembrane region" description="Helical" evidence="7">
    <location>
        <begin position="82"/>
        <end position="102"/>
    </location>
</feature>
<feature type="transmembrane region" description="Helical" evidence="7">
    <location>
        <begin position="241"/>
        <end position="261"/>
    </location>
</feature>
<protein>
    <submittedName>
        <fullName evidence="8">Sodium/solute symporter</fullName>
    </submittedName>
</protein>
<proteinExistence type="inferred from homology"/>
<feature type="transmembrane region" description="Helical" evidence="7">
    <location>
        <begin position="181"/>
        <end position="203"/>
    </location>
</feature>
<dbReference type="AlphaFoldDB" id="A0A7X5LJ99"/>
<feature type="transmembrane region" description="Helical" evidence="7">
    <location>
        <begin position="157"/>
        <end position="174"/>
    </location>
</feature>
<dbReference type="Pfam" id="PF00474">
    <property type="entry name" value="SSF"/>
    <property type="match status" value="1"/>
</dbReference>
<feature type="transmembrane region" description="Helical" evidence="7">
    <location>
        <begin position="38"/>
        <end position="62"/>
    </location>
</feature>
<feature type="transmembrane region" description="Helical" evidence="7">
    <location>
        <begin position="123"/>
        <end position="145"/>
    </location>
</feature>
<feature type="transmembrane region" description="Helical" evidence="7">
    <location>
        <begin position="433"/>
        <end position="452"/>
    </location>
</feature>
<feature type="transmembrane region" description="Helical" evidence="7">
    <location>
        <begin position="500"/>
        <end position="519"/>
    </location>
</feature>
<dbReference type="PANTHER" id="PTHR11819">
    <property type="entry name" value="SOLUTE CARRIER FAMILY 5"/>
    <property type="match status" value="1"/>
</dbReference>
<feature type="transmembrane region" description="Helical" evidence="7">
    <location>
        <begin position="375"/>
        <end position="396"/>
    </location>
</feature>
<dbReference type="GO" id="GO:0005886">
    <property type="term" value="C:plasma membrane"/>
    <property type="evidence" value="ECO:0007669"/>
    <property type="project" value="TreeGrafter"/>
</dbReference>
<dbReference type="PANTHER" id="PTHR11819:SF195">
    <property type="entry name" value="SODIUM_GLUCOSE COTRANSPORTER 4"/>
    <property type="match status" value="1"/>
</dbReference>
<dbReference type="CDD" id="cd10325">
    <property type="entry name" value="SLC5sbd_vSGLT"/>
    <property type="match status" value="1"/>
</dbReference>
<dbReference type="Proteomes" id="UP000470213">
    <property type="component" value="Unassembled WGS sequence"/>
</dbReference>
<dbReference type="EMBL" id="JAAAWN010000004">
    <property type="protein sequence ID" value="NDV90369.1"/>
    <property type="molecule type" value="Genomic_DNA"/>
</dbReference>
<keyword evidence="3 7" id="KW-0812">Transmembrane</keyword>
<dbReference type="InterPro" id="IPR038377">
    <property type="entry name" value="Na/Glc_symporter_sf"/>
</dbReference>
<comment type="caution">
    <text evidence="8">The sequence shown here is derived from an EMBL/GenBank/DDBJ whole genome shotgun (WGS) entry which is preliminary data.</text>
</comment>
<dbReference type="InterPro" id="IPR001734">
    <property type="entry name" value="Na/solute_symporter"/>
</dbReference>
<keyword evidence="5 7" id="KW-0472">Membrane</keyword>
<sequence length="520" mass="57220">MNLASLDITLFVIYVVALIAIAWWVSREKQGHEKDTNDYFLAGSSLPWWAIGASLIAANISAEQIIGMSGSGYQIGLAIASYEWMAAITLIIVGKFFLPIFLKHKIYTMPQFLEQRYDHRVRKVMAVFWLGVYVFVNLTAVLWLGALAINTISGVDMMYGMIFLGVFSLAYSLYGGLKAVALTDIIQVVLLVFGGLFLSYTALNLISDGNGPLQGFIDLTNQLPEKFDMILSQDNPHYMDLPGLSVLIGGMWIMNLSYWGFNQYIIQRTLAAKSLQEAQKGIAFAAFLKLLMPLIVVLPGIAAVLLVPDLAKPDQAYPSLMTLMPVGLKGVIFAALVAAIVSSLASMTNSVSTIFTMDIYKDKRPNESQHHYVKVGRIVSFVALIIAMLAAKPLLGNFDQAFQYIQEFTGFFTPGICALFVLGMFWKRTTANGGLAAALGSFFLSLAFWMLWPSLPFIDRVGLVFLLCVGLAVVISLAEKKGVHENAVDVNEVEFGTTKGFNFAAFAVVLLLIAFYSAWW</sequence>
<dbReference type="NCBIfam" id="TIGR00813">
    <property type="entry name" value="sss"/>
    <property type="match status" value="1"/>
</dbReference>
<comment type="subcellular location">
    <subcellularLocation>
        <location evidence="1">Membrane</location>
        <topology evidence="1">Multi-pass membrane protein</topology>
    </subcellularLocation>
</comment>
<gene>
    <name evidence="8" type="ORF">GTH32_04060</name>
</gene>
<keyword evidence="4 7" id="KW-1133">Transmembrane helix</keyword>
<dbReference type="GO" id="GO:0005412">
    <property type="term" value="F:D-glucose:sodium symporter activity"/>
    <property type="evidence" value="ECO:0007669"/>
    <property type="project" value="TreeGrafter"/>
</dbReference>
<dbReference type="PROSITE" id="PS50283">
    <property type="entry name" value="NA_SOLUT_SYMP_3"/>
    <property type="match status" value="1"/>
</dbReference>
<evidence type="ECO:0000256" key="5">
    <source>
        <dbReference type="ARBA" id="ARBA00023136"/>
    </source>
</evidence>
<name>A0A7X5LJ99_9ALTE</name>
<evidence type="ECO:0000256" key="4">
    <source>
        <dbReference type="ARBA" id="ARBA00022989"/>
    </source>
</evidence>
<evidence type="ECO:0000313" key="9">
    <source>
        <dbReference type="Proteomes" id="UP000470213"/>
    </source>
</evidence>
<keyword evidence="9" id="KW-1185">Reference proteome</keyword>
<evidence type="ECO:0000313" key="8">
    <source>
        <dbReference type="EMBL" id="NDV90369.1"/>
    </source>
</evidence>
<dbReference type="Gene3D" id="1.20.1730.10">
    <property type="entry name" value="Sodium/glucose cotransporter"/>
    <property type="match status" value="1"/>
</dbReference>
<evidence type="ECO:0000256" key="6">
    <source>
        <dbReference type="RuleBase" id="RU362091"/>
    </source>
</evidence>
<dbReference type="RefSeq" id="WP_163083967.1">
    <property type="nucleotide sequence ID" value="NZ_JAAAWN010000004.1"/>
</dbReference>
<feature type="transmembrane region" description="Helical" evidence="7">
    <location>
        <begin position="282"/>
        <end position="307"/>
    </location>
</feature>